<evidence type="ECO:0000256" key="2">
    <source>
        <dbReference type="ARBA" id="ARBA00023043"/>
    </source>
</evidence>
<feature type="repeat" description="ANK" evidence="3">
    <location>
        <begin position="59"/>
        <end position="91"/>
    </location>
</feature>
<dbReference type="EnsemblMetazoa" id="CapteT77651">
    <property type="protein sequence ID" value="CapteP77651"/>
    <property type="gene ID" value="CapteG77651"/>
</dbReference>
<evidence type="ECO:0000313" key="4">
    <source>
        <dbReference type="EMBL" id="ELU08597.1"/>
    </source>
</evidence>
<dbReference type="Pfam" id="PF12796">
    <property type="entry name" value="Ank_2"/>
    <property type="match status" value="1"/>
</dbReference>
<dbReference type="PROSITE" id="PS50297">
    <property type="entry name" value="ANK_REP_REGION"/>
    <property type="match status" value="1"/>
</dbReference>
<reference evidence="5" key="3">
    <citation type="submission" date="2015-06" db="UniProtKB">
        <authorList>
            <consortium name="EnsemblMetazoa"/>
        </authorList>
    </citation>
    <scope>IDENTIFICATION</scope>
</reference>
<dbReference type="STRING" id="283909.R7UXF6"/>
<gene>
    <name evidence="4" type="ORF">CAPTEDRAFT_77651</name>
</gene>
<dbReference type="PANTHER" id="PTHR24201:SF2">
    <property type="entry name" value="ANKYRIN REPEAT DOMAIN-CONTAINING PROTEIN 42"/>
    <property type="match status" value="1"/>
</dbReference>
<dbReference type="SUPFAM" id="SSF48403">
    <property type="entry name" value="Ankyrin repeat"/>
    <property type="match status" value="1"/>
</dbReference>
<evidence type="ECO:0000256" key="1">
    <source>
        <dbReference type="ARBA" id="ARBA00022737"/>
    </source>
</evidence>
<evidence type="ECO:0000256" key="3">
    <source>
        <dbReference type="PROSITE-ProRule" id="PRU00023"/>
    </source>
</evidence>
<dbReference type="AlphaFoldDB" id="R7UXF6"/>
<keyword evidence="2 3" id="KW-0040">ANK repeat</keyword>
<dbReference type="InterPro" id="IPR002110">
    <property type="entry name" value="Ankyrin_rpt"/>
</dbReference>
<dbReference type="OrthoDB" id="7464126at2759"/>
<evidence type="ECO:0000313" key="6">
    <source>
        <dbReference type="Proteomes" id="UP000014760"/>
    </source>
</evidence>
<dbReference type="SMART" id="SM00248">
    <property type="entry name" value="ANK"/>
    <property type="match status" value="2"/>
</dbReference>
<proteinExistence type="predicted"/>
<feature type="non-terminal residue" evidence="4">
    <location>
        <position position="1"/>
    </location>
</feature>
<evidence type="ECO:0000313" key="5">
    <source>
        <dbReference type="EnsemblMetazoa" id="CapteP77651"/>
    </source>
</evidence>
<dbReference type="InterPro" id="IPR050776">
    <property type="entry name" value="Ank_Repeat/CDKN_Inhibitor"/>
</dbReference>
<organism evidence="4">
    <name type="scientific">Capitella teleta</name>
    <name type="common">Polychaete worm</name>
    <dbReference type="NCBI Taxonomy" id="283909"/>
    <lineage>
        <taxon>Eukaryota</taxon>
        <taxon>Metazoa</taxon>
        <taxon>Spiralia</taxon>
        <taxon>Lophotrochozoa</taxon>
        <taxon>Annelida</taxon>
        <taxon>Polychaeta</taxon>
        <taxon>Sedentaria</taxon>
        <taxon>Scolecida</taxon>
        <taxon>Capitellidae</taxon>
        <taxon>Capitella</taxon>
    </lineage>
</organism>
<dbReference type="InterPro" id="IPR036770">
    <property type="entry name" value="Ankyrin_rpt-contain_sf"/>
</dbReference>
<dbReference type="PANTHER" id="PTHR24201">
    <property type="entry name" value="ANK_REP_REGION DOMAIN-CONTAINING PROTEIN"/>
    <property type="match status" value="1"/>
</dbReference>
<protein>
    <submittedName>
        <fullName evidence="4 5">Uncharacterized protein</fullName>
    </submittedName>
</protein>
<keyword evidence="1" id="KW-0677">Repeat</keyword>
<reference evidence="4 6" key="2">
    <citation type="journal article" date="2013" name="Nature">
        <title>Insights into bilaterian evolution from three spiralian genomes.</title>
        <authorList>
            <person name="Simakov O."/>
            <person name="Marletaz F."/>
            <person name="Cho S.J."/>
            <person name="Edsinger-Gonzales E."/>
            <person name="Havlak P."/>
            <person name="Hellsten U."/>
            <person name="Kuo D.H."/>
            <person name="Larsson T."/>
            <person name="Lv J."/>
            <person name="Arendt D."/>
            <person name="Savage R."/>
            <person name="Osoegawa K."/>
            <person name="de Jong P."/>
            <person name="Grimwood J."/>
            <person name="Chapman J.A."/>
            <person name="Shapiro H."/>
            <person name="Aerts A."/>
            <person name="Otillar R.P."/>
            <person name="Terry A.Y."/>
            <person name="Boore J.L."/>
            <person name="Grigoriev I.V."/>
            <person name="Lindberg D.R."/>
            <person name="Seaver E.C."/>
            <person name="Weisblat D.A."/>
            <person name="Putnam N.H."/>
            <person name="Rokhsar D.S."/>
        </authorList>
    </citation>
    <scope>NUCLEOTIDE SEQUENCE</scope>
    <source>
        <strain evidence="4 6">I ESC-2004</strain>
    </source>
</reference>
<dbReference type="PROSITE" id="PS50088">
    <property type="entry name" value="ANK_REPEAT"/>
    <property type="match status" value="1"/>
</dbReference>
<dbReference type="HOGENOM" id="CLU_000134_18_9_1"/>
<dbReference type="EMBL" id="KB298910">
    <property type="protein sequence ID" value="ELU08597.1"/>
    <property type="molecule type" value="Genomic_DNA"/>
</dbReference>
<dbReference type="Proteomes" id="UP000014760">
    <property type="component" value="Unassembled WGS sequence"/>
</dbReference>
<name>R7UXF6_CAPTE</name>
<reference evidence="6" key="1">
    <citation type="submission" date="2012-12" db="EMBL/GenBank/DDBJ databases">
        <authorList>
            <person name="Hellsten U."/>
            <person name="Grimwood J."/>
            <person name="Chapman J.A."/>
            <person name="Shapiro H."/>
            <person name="Aerts A."/>
            <person name="Otillar R.P."/>
            <person name="Terry A.Y."/>
            <person name="Boore J.L."/>
            <person name="Simakov O."/>
            <person name="Marletaz F."/>
            <person name="Cho S.-J."/>
            <person name="Edsinger-Gonzales E."/>
            <person name="Havlak P."/>
            <person name="Kuo D.-H."/>
            <person name="Larsson T."/>
            <person name="Lv J."/>
            <person name="Arendt D."/>
            <person name="Savage R."/>
            <person name="Osoegawa K."/>
            <person name="de Jong P."/>
            <person name="Lindberg D.R."/>
            <person name="Seaver E.C."/>
            <person name="Weisblat D.A."/>
            <person name="Putnam N.H."/>
            <person name="Grigoriev I.V."/>
            <person name="Rokhsar D.S."/>
        </authorList>
    </citation>
    <scope>NUCLEOTIDE SEQUENCE</scope>
    <source>
        <strain evidence="6">I ESC-2004</strain>
    </source>
</reference>
<feature type="non-terminal residue" evidence="4">
    <location>
        <position position="112"/>
    </location>
</feature>
<dbReference type="Gene3D" id="1.25.40.20">
    <property type="entry name" value="Ankyrin repeat-containing domain"/>
    <property type="match status" value="2"/>
</dbReference>
<sequence length="112" mass="12214">KNGCADLISTFLKKGFKVTERDNHGASVLHYAAGTGMAEPLKTLLKAFKEDSVNEEDDLGSTPLHYAAFNNRTETTQLLLELGCKKDKKDHKGRTAGDLAIMLGYGDIAQML</sequence>
<keyword evidence="6" id="KW-1185">Reference proteome</keyword>
<accession>R7UXF6</accession>
<dbReference type="EMBL" id="AMQN01006665">
    <property type="status" value="NOT_ANNOTATED_CDS"/>
    <property type="molecule type" value="Genomic_DNA"/>
</dbReference>